<keyword evidence="2" id="KW-1185">Reference proteome</keyword>
<sequence length="89" mass="9552">MRRRCIYLQRPVGVTPDRAFSGADFVRDLPGRLGEEFLVDDKVVDIAFPAVALNHASGIILDVIVADVDGAEVVDVYAIAPCATGEPPE</sequence>
<gene>
    <name evidence="1" type="ORF">GCM10017586_09000</name>
</gene>
<accession>A0A9W6HFT0</accession>
<reference evidence="1" key="2">
    <citation type="submission" date="2023-01" db="EMBL/GenBank/DDBJ databases">
        <authorList>
            <person name="Sun Q."/>
            <person name="Evtushenko L."/>
        </authorList>
    </citation>
    <scope>NUCLEOTIDE SEQUENCE</scope>
    <source>
        <strain evidence="1">VKM Ac-1447</strain>
    </source>
</reference>
<dbReference type="RefSeq" id="WP_210004459.1">
    <property type="nucleotide sequence ID" value="NZ_BSEO01000001.1"/>
</dbReference>
<protein>
    <submittedName>
        <fullName evidence="1">Uncharacterized protein</fullName>
    </submittedName>
</protein>
<reference evidence="1" key="1">
    <citation type="journal article" date="2014" name="Int. J. Syst. Evol. Microbiol.">
        <title>Complete genome sequence of Corynebacterium casei LMG S-19264T (=DSM 44701T), isolated from a smear-ripened cheese.</title>
        <authorList>
            <consortium name="US DOE Joint Genome Institute (JGI-PGF)"/>
            <person name="Walter F."/>
            <person name="Albersmeier A."/>
            <person name="Kalinowski J."/>
            <person name="Ruckert C."/>
        </authorList>
    </citation>
    <scope>NUCLEOTIDE SEQUENCE</scope>
    <source>
        <strain evidence="1">VKM Ac-1447</strain>
    </source>
</reference>
<evidence type="ECO:0000313" key="2">
    <source>
        <dbReference type="Proteomes" id="UP001142317"/>
    </source>
</evidence>
<dbReference type="Proteomes" id="UP001142317">
    <property type="component" value="Unassembled WGS sequence"/>
</dbReference>
<name>A0A9W6HFT0_9MICO</name>
<dbReference type="AlphaFoldDB" id="A0A9W6HFT0"/>
<organism evidence="1 2">
    <name type="scientific">Microbacterium imperiale</name>
    <dbReference type="NCBI Taxonomy" id="33884"/>
    <lineage>
        <taxon>Bacteria</taxon>
        <taxon>Bacillati</taxon>
        <taxon>Actinomycetota</taxon>
        <taxon>Actinomycetes</taxon>
        <taxon>Micrococcales</taxon>
        <taxon>Microbacteriaceae</taxon>
        <taxon>Microbacterium</taxon>
    </lineage>
</organism>
<evidence type="ECO:0000313" key="1">
    <source>
        <dbReference type="EMBL" id="GLJ79218.1"/>
    </source>
</evidence>
<dbReference type="EMBL" id="BSEO01000001">
    <property type="protein sequence ID" value="GLJ79218.1"/>
    <property type="molecule type" value="Genomic_DNA"/>
</dbReference>
<proteinExistence type="predicted"/>
<comment type="caution">
    <text evidence="1">The sequence shown here is derived from an EMBL/GenBank/DDBJ whole genome shotgun (WGS) entry which is preliminary data.</text>
</comment>